<dbReference type="SUPFAM" id="SSF48439">
    <property type="entry name" value="Protein prenylyltransferase"/>
    <property type="match status" value="1"/>
</dbReference>
<reference evidence="5 6" key="1">
    <citation type="submission" date="2021-08" db="EMBL/GenBank/DDBJ databases">
        <title>Draft Genome Sequence of Phanerochaete sordida strain YK-624.</title>
        <authorList>
            <person name="Mori T."/>
            <person name="Dohra H."/>
            <person name="Suzuki T."/>
            <person name="Kawagishi H."/>
            <person name="Hirai H."/>
        </authorList>
    </citation>
    <scope>NUCLEOTIDE SEQUENCE [LARGE SCALE GENOMIC DNA]</scope>
    <source>
        <strain evidence="5 6">YK-624</strain>
    </source>
</reference>
<protein>
    <submittedName>
        <fullName evidence="5">Protein prenyltransferase alpha subunit repeat-containing protein</fullName>
    </submittedName>
</protein>
<dbReference type="AlphaFoldDB" id="A0A9P3GAL8"/>
<dbReference type="OrthoDB" id="1924260at2759"/>
<dbReference type="Proteomes" id="UP000703269">
    <property type="component" value="Unassembled WGS sequence"/>
</dbReference>
<keyword evidence="3" id="KW-0808">Transferase</keyword>
<keyword evidence="2" id="KW-0637">Prenyltransferase</keyword>
<gene>
    <name evidence="5" type="ORF">PsYK624_075380</name>
</gene>
<dbReference type="EMBL" id="BPQB01000021">
    <property type="protein sequence ID" value="GJE91388.1"/>
    <property type="molecule type" value="Genomic_DNA"/>
</dbReference>
<comment type="similarity">
    <text evidence="1">Belongs to the protein prenyltransferase subunit alpha family.</text>
</comment>
<accession>A0A9P3GAL8</accession>
<proteinExistence type="inferred from homology"/>
<evidence type="ECO:0000256" key="2">
    <source>
        <dbReference type="ARBA" id="ARBA00022602"/>
    </source>
</evidence>
<organism evidence="5 6">
    <name type="scientific">Phanerochaete sordida</name>
    <dbReference type="NCBI Taxonomy" id="48140"/>
    <lineage>
        <taxon>Eukaryota</taxon>
        <taxon>Fungi</taxon>
        <taxon>Dikarya</taxon>
        <taxon>Basidiomycota</taxon>
        <taxon>Agaricomycotina</taxon>
        <taxon>Agaricomycetes</taxon>
        <taxon>Polyporales</taxon>
        <taxon>Phanerochaetaceae</taxon>
        <taxon>Phanerochaete</taxon>
    </lineage>
</organism>
<evidence type="ECO:0000256" key="3">
    <source>
        <dbReference type="ARBA" id="ARBA00022679"/>
    </source>
</evidence>
<dbReference type="PROSITE" id="PS51147">
    <property type="entry name" value="PFTA"/>
    <property type="match status" value="1"/>
</dbReference>
<evidence type="ECO:0000313" key="6">
    <source>
        <dbReference type="Proteomes" id="UP000703269"/>
    </source>
</evidence>
<comment type="caution">
    <text evidence="5">The sequence shown here is derived from an EMBL/GenBank/DDBJ whole genome shotgun (WGS) entry which is preliminary data.</text>
</comment>
<dbReference type="GO" id="GO:0008318">
    <property type="term" value="F:protein prenyltransferase activity"/>
    <property type="evidence" value="ECO:0007669"/>
    <property type="project" value="InterPro"/>
</dbReference>
<evidence type="ECO:0000313" key="5">
    <source>
        <dbReference type="EMBL" id="GJE91388.1"/>
    </source>
</evidence>
<dbReference type="InterPro" id="IPR002088">
    <property type="entry name" value="Prenyl_trans_a"/>
</dbReference>
<dbReference type="GO" id="GO:0005737">
    <property type="term" value="C:cytoplasm"/>
    <property type="evidence" value="ECO:0007669"/>
    <property type="project" value="TreeGrafter"/>
</dbReference>
<keyword evidence="6" id="KW-1185">Reference proteome</keyword>
<keyword evidence="4" id="KW-0677">Repeat</keyword>
<dbReference type="Pfam" id="PF01239">
    <property type="entry name" value="PPTA"/>
    <property type="match status" value="2"/>
</dbReference>
<evidence type="ECO:0000256" key="4">
    <source>
        <dbReference type="ARBA" id="ARBA00022737"/>
    </source>
</evidence>
<evidence type="ECO:0000256" key="1">
    <source>
        <dbReference type="ARBA" id="ARBA00006734"/>
    </source>
</evidence>
<sequence length="352" mass="39144">MGTATRLGSALNGPLVSVEMLPGDGKEWLVLDPSISEPPQEFLLMEGNLGIPHKILYKAYLEASLLFKTARLALRSTTRSIDPSLAETVAQATAVIIVANPGHQTAWNARKRLLESGLLDPQRELSFTHALLTVRYCAKHSLLWHHRRWLLRRLCPTRPAASDAPPSTDGAPDEDTLQHLDISPTQLRAELDACTRAATTYERNYFAWAHRARCLDALAHCLREGAVRGFQDVLRDETANVRLWIDRHVGDYTAMQYYCRLVLLARSPDSPSPPTSLSAYQHAKALVEAYPEHESLWCYLRSAASVEGVSGGDIRPFVEKVSQGTEVNPATQTSLRHANSCLHWLRRQSPGS</sequence>
<dbReference type="Gene3D" id="1.25.40.120">
    <property type="entry name" value="Protein prenylyltransferase"/>
    <property type="match status" value="1"/>
</dbReference>
<name>A0A9P3GAL8_9APHY</name>
<dbReference type="PANTHER" id="PTHR11129:SF3">
    <property type="entry name" value="PROTEIN PRENYLTRANSFERASE ALPHA SUBUNIT REPEAT-CONTAINING PROTEIN 1"/>
    <property type="match status" value="1"/>
</dbReference>
<dbReference type="PANTHER" id="PTHR11129">
    <property type="entry name" value="PROTEIN FARNESYLTRANSFERASE ALPHA SUBUNIT/RAB GERANYLGERANYL TRANSFERASE ALPHA SUBUNIT"/>
    <property type="match status" value="1"/>
</dbReference>